<dbReference type="InterPro" id="IPR021317">
    <property type="entry name" value="DUF2917"/>
</dbReference>
<accession>A0A5R8K9G7</accession>
<reference evidence="1 2" key="1">
    <citation type="submission" date="2019-05" db="EMBL/GenBank/DDBJ databases">
        <title>Verrucobacter flavum gen. nov., sp. nov. a new member of the family Verrucomicrobiaceae.</title>
        <authorList>
            <person name="Szuroczki S."/>
            <person name="Abbaszade G."/>
            <person name="Szabo A."/>
            <person name="Felfoldi T."/>
            <person name="Schumann P."/>
            <person name="Boka K."/>
            <person name="Keki Z."/>
            <person name="Toumi M."/>
            <person name="Toth E."/>
        </authorList>
    </citation>
    <scope>NUCLEOTIDE SEQUENCE [LARGE SCALE GENOMIC DNA]</scope>
    <source>
        <strain evidence="1 2">MG-N-17</strain>
    </source>
</reference>
<sequence>MRTTDRLLQLPRLIEQMGAFFAPGIGGQEAVGATGSSRRNRAPRLMEIRLDRGRVWAIDETFAGGELRVIEGVVWVTDSPATGDYVVNEGEVFALVGSGPWVVQALEDAVVGV</sequence>
<keyword evidence="2" id="KW-1185">Reference proteome</keyword>
<organism evidence="1 2">
    <name type="scientific">Phragmitibacter flavus</name>
    <dbReference type="NCBI Taxonomy" id="2576071"/>
    <lineage>
        <taxon>Bacteria</taxon>
        <taxon>Pseudomonadati</taxon>
        <taxon>Verrucomicrobiota</taxon>
        <taxon>Verrucomicrobiia</taxon>
        <taxon>Verrucomicrobiales</taxon>
        <taxon>Verrucomicrobiaceae</taxon>
        <taxon>Phragmitibacter</taxon>
    </lineage>
</organism>
<evidence type="ECO:0000313" key="1">
    <source>
        <dbReference type="EMBL" id="TLD68953.1"/>
    </source>
</evidence>
<protein>
    <submittedName>
        <fullName evidence="1">DUF2917 domain-containing protein</fullName>
    </submittedName>
</protein>
<gene>
    <name evidence="1" type="ORF">FEM03_20035</name>
</gene>
<dbReference type="OrthoDB" id="10011890at2"/>
<evidence type="ECO:0000313" key="2">
    <source>
        <dbReference type="Proteomes" id="UP000306196"/>
    </source>
</evidence>
<dbReference type="Proteomes" id="UP000306196">
    <property type="component" value="Unassembled WGS sequence"/>
</dbReference>
<dbReference type="EMBL" id="VAUV01000017">
    <property type="protein sequence ID" value="TLD68953.1"/>
    <property type="molecule type" value="Genomic_DNA"/>
</dbReference>
<dbReference type="RefSeq" id="WP_138088082.1">
    <property type="nucleotide sequence ID" value="NZ_VAUV01000017.1"/>
</dbReference>
<dbReference type="AlphaFoldDB" id="A0A5R8K9G7"/>
<proteinExistence type="predicted"/>
<dbReference type="Pfam" id="PF11142">
    <property type="entry name" value="DUF2917"/>
    <property type="match status" value="1"/>
</dbReference>
<comment type="caution">
    <text evidence="1">The sequence shown here is derived from an EMBL/GenBank/DDBJ whole genome shotgun (WGS) entry which is preliminary data.</text>
</comment>
<name>A0A5R8K9G7_9BACT</name>